<dbReference type="PROSITE" id="PS51742">
    <property type="entry name" value="PPC"/>
    <property type="match status" value="2"/>
</dbReference>
<dbReference type="GO" id="GO:0003677">
    <property type="term" value="F:DNA binding"/>
    <property type="evidence" value="ECO:0007669"/>
    <property type="project" value="UniProtKB-KW"/>
</dbReference>
<dbReference type="CDD" id="cd11378">
    <property type="entry name" value="DUF296"/>
    <property type="match status" value="1"/>
</dbReference>
<accession>A0ABY5RNI1</accession>
<keyword evidence="2" id="KW-0238">DNA-binding</keyword>
<proteinExistence type="predicted"/>
<dbReference type="InterPro" id="IPR005175">
    <property type="entry name" value="PPC_dom"/>
</dbReference>
<dbReference type="Pfam" id="PF03479">
    <property type="entry name" value="PCC"/>
    <property type="match status" value="1"/>
</dbReference>
<feature type="domain" description="PPC" evidence="1">
    <location>
        <begin position="175"/>
        <end position="287"/>
    </location>
</feature>
<dbReference type="Gene3D" id="3.30.1330.80">
    <property type="entry name" value="Hypothetical protein, similar to alpha- acetolactate decarboxylase, domain 2"/>
    <property type="match status" value="2"/>
</dbReference>
<dbReference type="RefSeq" id="WP_173945770.1">
    <property type="nucleotide sequence ID" value="NZ_CP102845.1"/>
</dbReference>
<protein>
    <submittedName>
        <fullName evidence="2">DNA-binding protein</fullName>
    </submittedName>
</protein>
<evidence type="ECO:0000259" key="1">
    <source>
        <dbReference type="PROSITE" id="PS51742"/>
    </source>
</evidence>
<organism evidence="2 3">
    <name type="scientific">Microvirga terrae</name>
    <dbReference type="NCBI Taxonomy" id="2740529"/>
    <lineage>
        <taxon>Bacteria</taxon>
        <taxon>Pseudomonadati</taxon>
        <taxon>Pseudomonadota</taxon>
        <taxon>Alphaproteobacteria</taxon>
        <taxon>Hyphomicrobiales</taxon>
        <taxon>Methylobacteriaceae</taxon>
        <taxon>Microvirga</taxon>
    </lineage>
</organism>
<dbReference type="SUPFAM" id="SSF117856">
    <property type="entry name" value="AF0104/ALDC/Ptd012-like"/>
    <property type="match status" value="2"/>
</dbReference>
<dbReference type="Proteomes" id="UP001017257">
    <property type="component" value="Chromosome"/>
</dbReference>
<sequence length="287" mass="30569">MARRIIRHPGPIAPERTSAVPGSAVPLRFTLEPGQAVDAAIAKGFADAGCGGGFVEFRGGRCEPFQFVMPAASPDDLHAAWYSETFAPNGVVEIERACAIVGWRDGRPFIHCHGVWNSRDGRQMGHMLGPATIVAEPILVTGIGSRSATFDALPDQETNFTLFEPAPFAEGIAGDSSFRVLLAKVRPNEDISLAIEAICAQRGIHAANVYGIGSLNEVRFSGGTRVQSHATEVLIRRGRVTSVDGLPQASLDIDVVDIQGRIFGGEIVRGDNPVCVTFELVIEPAAD</sequence>
<gene>
    <name evidence="2" type="ORF">HPT29_013575</name>
</gene>
<evidence type="ECO:0000313" key="3">
    <source>
        <dbReference type="Proteomes" id="UP001017257"/>
    </source>
</evidence>
<dbReference type="EMBL" id="CP102845">
    <property type="protein sequence ID" value="UVF17574.1"/>
    <property type="molecule type" value="Genomic_DNA"/>
</dbReference>
<reference evidence="2" key="1">
    <citation type="submission" date="2022-08" db="EMBL/GenBank/DDBJ databases">
        <title>Microvirga terrae sp. nov., isolated from soil.</title>
        <authorList>
            <person name="Kim K.H."/>
            <person name="Seo Y.L."/>
            <person name="Kim J.M."/>
            <person name="Lee J.K."/>
            <person name="Han D.M."/>
            <person name="Jeon C.O."/>
        </authorList>
    </citation>
    <scope>NUCLEOTIDE SEQUENCE</scope>
    <source>
        <strain evidence="2">R24</strain>
    </source>
</reference>
<evidence type="ECO:0000313" key="2">
    <source>
        <dbReference type="EMBL" id="UVF17574.1"/>
    </source>
</evidence>
<feature type="domain" description="PPC" evidence="1">
    <location>
        <begin position="21"/>
        <end position="166"/>
    </location>
</feature>
<keyword evidence="3" id="KW-1185">Reference proteome</keyword>
<name>A0ABY5RNI1_9HYPH</name>